<dbReference type="Proteomes" id="UP000317429">
    <property type="component" value="Chromosome"/>
</dbReference>
<evidence type="ECO:0000313" key="1">
    <source>
        <dbReference type="EMBL" id="QDU90110.1"/>
    </source>
</evidence>
<organism evidence="1 2">
    <name type="scientific">Pirellulimonas nuda</name>
    <dbReference type="NCBI Taxonomy" id="2528009"/>
    <lineage>
        <taxon>Bacteria</taxon>
        <taxon>Pseudomonadati</taxon>
        <taxon>Planctomycetota</taxon>
        <taxon>Planctomycetia</taxon>
        <taxon>Pirellulales</taxon>
        <taxon>Lacipirellulaceae</taxon>
        <taxon>Pirellulimonas</taxon>
    </lineage>
</organism>
<protein>
    <submittedName>
        <fullName evidence="1">Uncharacterized protein</fullName>
    </submittedName>
</protein>
<proteinExistence type="predicted"/>
<gene>
    <name evidence="1" type="ORF">Pla175_35100</name>
</gene>
<dbReference type="KEGG" id="pnd:Pla175_35100"/>
<dbReference type="EMBL" id="CP036291">
    <property type="protein sequence ID" value="QDU90110.1"/>
    <property type="molecule type" value="Genomic_DNA"/>
</dbReference>
<keyword evidence="2" id="KW-1185">Reference proteome</keyword>
<reference evidence="1 2" key="1">
    <citation type="submission" date="2019-02" db="EMBL/GenBank/DDBJ databases">
        <title>Deep-cultivation of Planctomycetes and their phenomic and genomic characterization uncovers novel biology.</title>
        <authorList>
            <person name="Wiegand S."/>
            <person name="Jogler M."/>
            <person name="Boedeker C."/>
            <person name="Pinto D."/>
            <person name="Vollmers J."/>
            <person name="Rivas-Marin E."/>
            <person name="Kohn T."/>
            <person name="Peeters S.H."/>
            <person name="Heuer A."/>
            <person name="Rast P."/>
            <person name="Oberbeckmann S."/>
            <person name="Bunk B."/>
            <person name="Jeske O."/>
            <person name="Meyerdierks A."/>
            <person name="Storesund J.E."/>
            <person name="Kallscheuer N."/>
            <person name="Luecker S."/>
            <person name="Lage O.M."/>
            <person name="Pohl T."/>
            <person name="Merkel B.J."/>
            <person name="Hornburger P."/>
            <person name="Mueller R.-W."/>
            <person name="Bruemmer F."/>
            <person name="Labrenz M."/>
            <person name="Spormann A.M."/>
            <person name="Op den Camp H."/>
            <person name="Overmann J."/>
            <person name="Amann R."/>
            <person name="Jetten M.S.M."/>
            <person name="Mascher T."/>
            <person name="Medema M.H."/>
            <person name="Devos D.P."/>
            <person name="Kaster A.-K."/>
            <person name="Ovreas L."/>
            <person name="Rohde M."/>
            <person name="Galperin M.Y."/>
            <person name="Jogler C."/>
        </authorList>
    </citation>
    <scope>NUCLEOTIDE SEQUENCE [LARGE SCALE GENOMIC DNA]</scope>
    <source>
        <strain evidence="1 2">Pla175</strain>
    </source>
</reference>
<accession>A0A518DF73</accession>
<evidence type="ECO:0000313" key="2">
    <source>
        <dbReference type="Proteomes" id="UP000317429"/>
    </source>
</evidence>
<sequence>MCARRSLANASGSDCDGHAEFADWRTGAFAPSWPMAAPRRPAAGYLCGESPTEGPIEGAIVQAAPRCRHP</sequence>
<dbReference type="AlphaFoldDB" id="A0A518DF73"/>
<name>A0A518DF73_9BACT</name>